<dbReference type="Pfam" id="PF14298">
    <property type="entry name" value="DUF4374"/>
    <property type="match status" value="1"/>
</dbReference>
<name>A0A5B6TGX6_9BACT</name>
<sequence>MKSTIKQLAKFSFLAGVVFTSFSCSDNDNDDPTPVAESDKVFALGVGVTTSTATTNYVVQTSNLMSGTISLTGNGLLQEGYRDYAFGGGNFYSIGGLGITDVNTISLNSSNQLTTKTGLTFEQANNDFIDPTGAGTTMVGVSMPASPTAGLNANFYTVDIASNSITNRANVPMNNIHPSNRDWLFHTGMQVRSNQLFQTFYPVNYTTYATANTDTCYVAIYSYPGFGLQKVIKDTRTGPAGAFNNRSGIFKTENGDLYTVSNSSYSNGYSQSTKPAGILRIAAGSTEFDQNYFFNTDTAPNGGKIAHAIYIGNNKLFAAITTVAPTLADRWSDKNLRLAIVDLSAKTITPVANAPQFTGNGGRSFAALLDEGKVYTAISTNGVVNIYQTDVATATATKGAVIEGSFLGGIARLK</sequence>
<dbReference type="RefSeq" id="WP_149089574.1">
    <property type="nucleotide sequence ID" value="NZ_VKKY01000001.1"/>
</dbReference>
<evidence type="ECO:0000313" key="1">
    <source>
        <dbReference type="EMBL" id="KAA3439934.1"/>
    </source>
</evidence>
<gene>
    <name evidence="1" type="ORF">FOA19_04495</name>
</gene>
<protein>
    <submittedName>
        <fullName evidence="1">DUF4374 domain-containing protein</fullName>
    </submittedName>
</protein>
<evidence type="ECO:0000313" key="2">
    <source>
        <dbReference type="Proteomes" id="UP000324133"/>
    </source>
</evidence>
<proteinExistence type="predicted"/>
<dbReference type="OrthoDB" id="738440at2"/>
<comment type="caution">
    <text evidence="1">The sequence shown here is derived from an EMBL/GenBank/DDBJ whole genome shotgun (WGS) entry which is preliminary data.</text>
</comment>
<dbReference type="EMBL" id="VKKY01000001">
    <property type="protein sequence ID" value="KAA3439934.1"/>
    <property type="molecule type" value="Genomic_DNA"/>
</dbReference>
<organism evidence="1 2">
    <name type="scientific">Rufibacter hautae</name>
    <dbReference type="NCBI Taxonomy" id="2595005"/>
    <lineage>
        <taxon>Bacteria</taxon>
        <taxon>Pseudomonadati</taxon>
        <taxon>Bacteroidota</taxon>
        <taxon>Cytophagia</taxon>
        <taxon>Cytophagales</taxon>
        <taxon>Hymenobacteraceae</taxon>
        <taxon>Rufibacter</taxon>
    </lineage>
</organism>
<dbReference type="InterPro" id="IPR025401">
    <property type="entry name" value="DUF4374"/>
</dbReference>
<dbReference type="PROSITE" id="PS51257">
    <property type="entry name" value="PROKAR_LIPOPROTEIN"/>
    <property type="match status" value="1"/>
</dbReference>
<reference evidence="1 2" key="1">
    <citation type="submission" date="2019-07" db="EMBL/GenBank/DDBJ databases">
        <title>Rufibacter sp. nov., isolated from lake sediment.</title>
        <authorList>
            <person name="Qu J.-H."/>
        </authorList>
    </citation>
    <scope>NUCLEOTIDE SEQUENCE [LARGE SCALE GENOMIC DNA]</scope>
    <source>
        <strain evidence="1 2">NBS58-1</strain>
    </source>
</reference>
<keyword evidence="2" id="KW-1185">Reference proteome</keyword>
<dbReference type="Proteomes" id="UP000324133">
    <property type="component" value="Unassembled WGS sequence"/>
</dbReference>
<dbReference type="AlphaFoldDB" id="A0A5B6TGX6"/>
<accession>A0A5B6TGX6</accession>